<evidence type="ECO:0000313" key="2">
    <source>
        <dbReference type="EMBL" id="CEP00428.1"/>
    </source>
</evidence>
<reference evidence="2 3" key="1">
    <citation type="submission" date="2015-02" db="EMBL/GenBank/DDBJ databases">
        <authorList>
            <person name="Chooi Y.-H."/>
        </authorList>
    </citation>
    <scope>NUCLEOTIDE SEQUENCE [LARGE SCALE GENOMIC DNA]</scope>
    <source>
        <strain evidence="2">E3</strain>
    </source>
</reference>
<dbReference type="EMBL" id="CDSF01000101">
    <property type="protein sequence ID" value="CEP00428.1"/>
    <property type="molecule type" value="Genomic_DNA"/>
</dbReference>
<keyword evidence="1" id="KW-0812">Transmembrane</keyword>
<protein>
    <submittedName>
        <fullName evidence="2">Uncharacterized protein</fullName>
    </submittedName>
</protein>
<evidence type="ECO:0000313" key="3">
    <source>
        <dbReference type="Proteomes" id="UP000039324"/>
    </source>
</evidence>
<keyword evidence="3" id="KW-1185">Reference proteome</keyword>
<keyword evidence="1" id="KW-1133">Transmembrane helix</keyword>
<organism evidence="2 3">
    <name type="scientific">Plasmodiophora brassicae</name>
    <name type="common">Clubroot disease agent</name>
    <dbReference type="NCBI Taxonomy" id="37360"/>
    <lineage>
        <taxon>Eukaryota</taxon>
        <taxon>Sar</taxon>
        <taxon>Rhizaria</taxon>
        <taxon>Endomyxa</taxon>
        <taxon>Phytomyxea</taxon>
        <taxon>Plasmodiophorida</taxon>
        <taxon>Plasmodiophoridae</taxon>
        <taxon>Plasmodiophora</taxon>
    </lineage>
</organism>
<sequence>MANQRFSWHKFVEGLKKRSHIYLILLIEISTCLAMAIVIGVGGWLSTPNISRGVCQFFITVLSGWGFTCDILAALLWGQALKQSAPEMPISWLGRALDQYHVLRYVLYLVPLALDTATSVAWVYAPHRPGLLLNLTPVLIFFLQLVVGSNFLVQSVRFQTHAKLIEEQARKTRSATSGPSMDMFLSRLSKWTFCLALAKLLHIAVLPIGATMFLFTHIGWALFWSVEMTTRSLTSLCHIMMAKPKPFRPAIVTTKDVMVQNANAT</sequence>
<feature type="transmembrane region" description="Helical" evidence="1">
    <location>
        <begin position="57"/>
        <end position="81"/>
    </location>
</feature>
<proteinExistence type="predicted"/>
<feature type="transmembrane region" description="Helical" evidence="1">
    <location>
        <begin position="131"/>
        <end position="153"/>
    </location>
</feature>
<name>A0A0G4IYI7_PLABS</name>
<keyword evidence="1" id="KW-0472">Membrane</keyword>
<dbReference type="Proteomes" id="UP000039324">
    <property type="component" value="Unassembled WGS sequence"/>
</dbReference>
<dbReference type="AlphaFoldDB" id="A0A0G4IYI7"/>
<gene>
    <name evidence="2" type="ORF">PBRA_001482</name>
</gene>
<feature type="transmembrane region" description="Helical" evidence="1">
    <location>
        <begin position="191"/>
        <end position="215"/>
    </location>
</feature>
<feature type="transmembrane region" description="Helical" evidence="1">
    <location>
        <begin position="21"/>
        <end position="45"/>
    </location>
</feature>
<accession>A0A0G4IYI7</accession>
<feature type="transmembrane region" description="Helical" evidence="1">
    <location>
        <begin position="102"/>
        <end position="125"/>
    </location>
</feature>
<evidence type="ECO:0000256" key="1">
    <source>
        <dbReference type="SAM" id="Phobius"/>
    </source>
</evidence>